<gene>
    <name evidence="1" type="ORF">MLD38_022135</name>
</gene>
<comment type="caution">
    <text evidence="1">The sequence shown here is derived from an EMBL/GenBank/DDBJ whole genome shotgun (WGS) entry which is preliminary data.</text>
</comment>
<organism evidence="1 2">
    <name type="scientific">Melastoma candidum</name>
    <dbReference type="NCBI Taxonomy" id="119954"/>
    <lineage>
        <taxon>Eukaryota</taxon>
        <taxon>Viridiplantae</taxon>
        <taxon>Streptophyta</taxon>
        <taxon>Embryophyta</taxon>
        <taxon>Tracheophyta</taxon>
        <taxon>Spermatophyta</taxon>
        <taxon>Magnoliopsida</taxon>
        <taxon>eudicotyledons</taxon>
        <taxon>Gunneridae</taxon>
        <taxon>Pentapetalae</taxon>
        <taxon>rosids</taxon>
        <taxon>malvids</taxon>
        <taxon>Myrtales</taxon>
        <taxon>Melastomataceae</taxon>
        <taxon>Melastomatoideae</taxon>
        <taxon>Melastomateae</taxon>
        <taxon>Melastoma</taxon>
    </lineage>
</organism>
<sequence length="90" mass="10403">MCPVFMAEEAESAVRWYDADRFCLLGFEEFVKPMEGCGGKEERTPASLKRMLSRLGEKHSIEEDRKAMIRAFDLDGDGVLCFVEFRVMMR</sequence>
<reference evidence="2" key="1">
    <citation type="journal article" date="2023" name="Front. Plant Sci.">
        <title>Chromosomal-level genome assembly of Melastoma candidum provides insights into trichome evolution.</title>
        <authorList>
            <person name="Zhong Y."/>
            <person name="Wu W."/>
            <person name="Sun C."/>
            <person name="Zou P."/>
            <person name="Liu Y."/>
            <person name="Dai S."/>
            <person name="Zhou R."/>
        </authorList>
    </citation>
    <scope>NUCLEOTIDE SEQUENCE [LARGE SCALE GENOMIC DNA]</scope>
</reference>
<evidence type="ECO:0000313" key="1">
    <source>
        <dbReference type="EMBL" id="KAI4366236.1"/>
    </source>
</evidence>
<accession>A0ACB9QI76</accession>
<evidence type="ECO:0000313" key="2">
    <source>
        <dbReference type="Proteomes" id="UP001057402"/>
    </source>
</evidence>
<dbReference type="Proteomes" id="UP001057402">
    <property type="component" value="Chromosome 6"/>
</dbReference>
<protein>
    <submittedName>
        <fullName evidence="1">Uncharacterized protein</fullName>
    </submittedName>
</protein>
<keyword evidence="2" id="KW-1185">Reference proteome</keyword>
<dbReference type="EMBL" id="CM042885">
    <property type="protein sequence ID" value="KAI4366236.1"/>
    <property type="molecule type" value="Genomic_DNA"/>
</dbReference>
<proteinExistence type="predicted"/>
<name>A0ACB9QI76_9MYRT</name>